<accession>A0AAU7APT4</accession>
<dbReference type="KEGG" id="parq:DSM112329_00518"/>
<gene>
    <name evidence="2" type="ORF">DSM112329_00518</name>
</gene>
<feature type="signal peptide" evidence="1">
    <location>
        <begin position="1"/>
        <end position="24"/>
    </location>
</feature>
<evidence type="ECO:0000256" key="1">
    <source>
        <dbReference type="SAM" id="SignalP"/>
    </source>
</evidence>
<keyword evidence="1" id="KW-0732">Signal</keyword>
<sequence length="308" mass="31682">MRKLTLLPLAAIAATALIPASASAKVTRCDGTRGVELAKSKIVKIYKVKQGSKNRYYGCAKPRGPVIALTQTFTGNQVKMVAAKGAYAAFTRTISGSDTISVVDARTGKKKKGLFPPSSIEFDIDNQTPQIGAARINDKGALVVAYSGLGDGQSTDSQTYIYGFDADGAGYDQQFLDSGTSSKVPPKSIKLSGDVVTWTNSGKTRTAKLDQNGLSIVSGGGLLEGDVTTTPAGGIACHITKLTEVGSCVGAFAPSSKVTVTATGPANSTVTITGACTASHAPVPGEATSVATCEVTMSDEREVKVTFA</sequence>
<dbReference type="RefSeq" id="WP_354700252.1">
    <property type="nucleotide sequence ID" value="NZ_CP114014.1"/>
</dbReference>
<dbReference type="EMBL" id="CP114014">
    <property type="protein sequence ID" value="XAY03698.1"/>
    <property type="molecule type" value="Genomic_DNA"/>
</dbReference>
<name>A0AAU7APT4_9ACTN</name>
<reference evidence="2" key="1">
    <citation type="submission" date="2022-12" db="EMBL/GenBank/DDBJ databases">
        <title>Paraconexibacter alkalitolerans sp. nov. and Baekduia alba sp. nov., isolated from soil and emended description of the genera Paraconexibacter (Chun et al., 2020) and Baekduia (An et al., 2020).</title>
        <authorList>
            <person name="Vieira S."/>
            <person name="Huber K.J."/>
            <person name="Geppert A."/>
            <person name="Wolf J."/>
            <person name="Neumann-Schaal M."/>
            <person name="Muesken M."/>
            <person name="Overmann J."/>
        </authorList>
    </citation>
    <scope>NUCLEOTIDE SEQUENCE</scope>
    <source>
        <strain evidence="2">AEG42_29</strain>
    </source>
</reference>
<protein>
    <submittedName>
        <fullName evidence="2">Uncharacterized protein</fullName>
    </submittedName>
</protein>
<organism evidence="2">
    <name type="scientific">Paraconexibacter sp. AEG42_29</name>
    <dbReference type="NCBI Taxonomy" id="2997339"/>
    <lineage>
        <taxon>Bacteria</taxon>
        <taxon>Bacillati</taxon>
        <taxon>Actinomycetota</taxon>
        <taxon>Thermoleophilia</taxon>
        <taxon>Solirubrobacterales</taxon>
        <taxon>Paraconexibacteraceae</taxon>
        <taxon>Paraconexibacter</taxon>
    </lineage>
</organism>
<proteinExistence type="predicted"/>
<dbReference type="AlphaFoldDB" id="A0AAU7APT4"/>
<evidence type="ECO:0000313" key="2">
    <source>
        <dbReference type="EMBL" id="XAY03698.1"/>
    </source>
</evidence>
<feature type="chain" id="PRO_5043941228" evidence="1">
    <location>
        <begin position="25"/>
        <end position="308"/>
    </location>
</feature>